<protein>
    <submittedName>
        <fullName evidence="1">Transposase</fullName>
    </submittedName>
</protein>
<dbReference type="EMBL" id="JBBYAF010000017">
    <property type="protein sequence ID" value="MEL3972632.1"/>
    <property type="molecule type" value="Genomic_DNA"/>
</dbReference>
<name>A0ABU9K9F5_9BACI</name>
<sequence>MAKFPQEFKLQVAKRYLNELVSYRDLANQVGVHDSILRYWVMLVRHHGDQAFTFPYTNYP</sequence>
<evidence type="ECO:0000313" key="2">
    <source>
        <dbReference type="Proteomes" id="UP001389717"/>
    </source>
</evidence>
<dbReference type="SUPFAM" id="SSF48295">
    <property type="entry name" value="TrpR-like"/>
    <property type="match status" value="1"/>
</dbReference>
<reference evidence="1 2" key="1">
    <citation type="submission" date="2024-04" db="EMBL/GenBank/DDBJ databases">
        <title>Bacillus oryzaecorticis sp. nov., a moderately halophilic bacterium isolated from rice husks.</title>
        <authorList>
            <person name="Zhu H.-S."/>
        </authorList>
    </citation>
    <scope>NUCLEOTIDE SEQUENCE [LARGE SCALE GENOMIC DNA]</scope>
    <source>
        <strain evidence="1 2">ZC255</strain>
    </source>
</reference>
<dbReference type="Gene3D" id="1.10.10.10">
    <property type="entry name" value="Winged helix-like DNA-binding domain superfamily/Winged helix DNA-binding domain"/>
    <property type="match status" value="1"/>
</dbReference>
<dbReference type="Pfam" id="PF01527">
    <property type="entry name" value="HTH_Tnp_1"/>
    <property type="match status" value="1"/>
</dbReference>
<dbReference type="InterPro" id="IPR002514">
    <property type="entry name" value="Transposase_8"/>
</dbReference>
<dbReference type="RefSeq" id="WP_341983109.1">
    <property type="nucleotide sequence ID" value="NZ_JBBYAF010000017.1"/>
</dbReference>
<accession>A0ABU9K9F5</accession>
<gene>
    <name evidence="1" type="ORF">AAEO50_10095</name>
</gene>
<proteinExistence type="predicted"/>
<comment type="caution">
    <text evidence="1">The sequence shown here is derived from an EMBL/GenBank/DDBJ whole genome shotgun (WGS) entry which is preliminary data.</text>
</comment>
<dbReference type="InterPro" id="IPR010921">
    <property type="entry name" value="Trp_repressor/repl_initiator"/>
</dbReference>
<feature type="non-terminal residue" evidence="1">
    <location>
        <position position="60"/>
    </location>
</feature>
<dbReference type="Proteomes" id="UP001389717">
    <property type="component" value="Unassembled WGS sequence"/>
</dbReference>
<keyword evidence="2" id="KW-1185">Reference proteome</keyword>
<evidence type="ECO:0000313" key="1">
    <source>
        <dbReference type="EMBL" id="MEL3972632.1"/>
    </source>
</evidence>
<dbReference type="InterPro" id="IPR036388">
    <property type="entry name" value="WH-like_DNA-bd_sf"/>
</dbReference>
<organism evidence="1 2">
    <name type="scientific">Rossellomorea oryzaecorticis</name>
    <dbReference type="NCBI Taxonomy" id="1396505"/>
    <lineage>
        <taxon>Bacteria</taxon>
        <taxon>Bacillati</taxon>
        <taxon>Bacillota</taxon>
        <taxon>Bacilli</taxon>
        <taxon>Bacillales</taxon>
        <taxon>Bacillaceae</taxon>
        <taxon>Rossellomorea</taxon>
    </lineage>
</organism>